<dbReference type="AlphaFoldDB" id="A0AAF1KQ45"/>
<evidence type="ECO:0000313" key="6">
    <source>
        <dbReference type="EMBL" id="MBR0657043.1"/>
    </source>
</evidence>
<dbReference type="GO" id="GO:0046872">
    <property type="term" value="F:metal ion binding"/>
    <property type="evidence" value="ECO:0007669"/>
    <property type="project" value="UniProtKB-KW"/>
</dbReference>
<dbReference type="SUPFAM" id="SSF56281">
    <property type="entry name" value="Metallo-hydrolase/oxidoreductase"/>
    <property type="match status" value="1"/>
</dbReference>
<evidence type="ECO:0000256" key="2">
    <source>
        <dbReference type="ARBA" id="ARBA00022723"/>
    </source>
</evidence>
<dbReference type="EMBL" id="JAAEDH010000025">
    <property type="protein sequence ID" value="MBR0657043.1"/>
    <property type="molecule type" value="Genomic_DNA"/>
</dbReference>
<evidence type="ECO:0000313" key="7">
    <source>
        <dbReference type="Proteomes" id="UP001196068"/>
    </source>
</evidence>
<organism evidence="6 7">
    <name type="scientific">Plastoroseomonas arctica</name>
    <dbReference type="NCBI Taxonomy" id="1509237"/>
    <lineage>
        <taxon>Bacteria</taxon>
        <taxon>Pseudomonadati</taxon>
        <taxon>Pseudomonadota</taxon>
        <taxon>Alphaproteobacteria</taxon>
        <taxon>Acetobacterales</taxon>
        <taxon>Acetobacteraceae</taxon>
        <taxon>Plastoroseomonas</taxon>
    </lineage>
</organism>
<comment type="similarity">
    <text evidence="1">Belongs to the metallo-beta-lactamase superfamily.</text>
</comment>
<gene>
    <name evidence="6" type="ORF">GXW79_18345</name>
</gene>
<keyword evidence="3" id="KW-0378">Hydrolase</keyword>
<dbReference type="PANTHER" id="PTHR42978:SF6">
    <property type="entry name" value="QUORUM-QUENCHING LACTONASE YTNP-RELATED"/>
    <property type="match status" value="1"/>
</dbReference>
<keyword evidence="2" id="KW-0479">Metal-binding</keyword>
<dbReference type="InterPro" id="IPR001279">
    <property type="entry name" value="Metallo-B-lactamas"/>
</dbReference>
<dbReference type="Proteomes" id="UP001196068">
    <property type="component" value="Unassembled WGS sequence"/>
</dbReference>
<proteinExistence type="inferred from homology"/>
<evidence type="ECO:0000259" key="5">
    <source>
        <dbReference type="SMART" id="SM00849"/>
    </source>
</evidence>
<feature type="domain" description="Metallo-beta-lactamase" evidence="5">
    <location>
        <begin position="56"/>
        <end position="265"/>
    </location>
</feature>
<evidence type="ECO:0000256" key="3">
    <source>
        <dbReference type="ARBA" id="ARBA00022801"/>
    </source>
</evidence>
<comment type="caution">
    <text evidence="6">The sequence shown here is derived from an EMBL/GenBank/DDBJ whole genome shotgun (WGS) entry which is preliminary data.</text>
</comment>
<dbReference type="InterPro" id="IPR051013">
    <property type="entry name" value="MBL_superfamily_lactonases"/>
</dbReference>
<evidence type="ECO:0000256" key="1">
    <source>
        <dbReference type="ARBA" id="ARBA00007749"/>
    </source>
</evidence>
<accession>A0AAF1KQ45</accession>
<protein>
    <submittedName>
        <fullName evidence="6">MBL fold metallo-hydrolase</fullName>
    </submittedName>
</protein>
<dbReference type="Gene3D" id="3.60.15.10">
    <property type="entry name" value="Ribonuclease Z/Hydroxyacylglutathione hydrolase-like"/>
    <property type="match status" value="1"/>
</dbReference>
<sequence length="289" mass="32070">MITLGDVTIHRILEQDTPIFDPLAFFPGLTPEVMEADTAAHPNEWRDGKTGLLNLPIQSYVVKTPHHTVLVDTCVGNHKERPTRAFWHMRDDDAFLRNLAAAGFAPEDFDYVMCTHLHVDHVGWNTKLQDGRWVPTFPNARYVFSAAEEAYWRGENAKATVHPYADSVLPIIEANRAELVADDHAIGDHLRFTPTPGHTPHHCAIEVGRGATDAVLSGDLIHSPLQLRYPDLGMRADVDGAQGAATRRKFLDCHCETRALLCTAHFPVPSMGRVARAGDGYAWETVQGD</sequence>
<evidence type="ECO:0000256" key="4">
    <source>
        <dbReference type="ARBA" id="ARBA00022833"/>
    </source>
</evidence>
<dbReference type="GO" id="GO:0016787">
    <property type="term" value="F:hydrolase activity"/>
    <property type="evidence" value="ECO:0007669"/>
    <property type="project" value="UniProtKB-KW"/>
</dbReference>
<keyword evidence="7" id="KW-1185">Reference proteome</keyword>
<dbReference type="InterPro" id="IPR036866">
    <property type="entry name" value="RibonucZ/Hydroxyglut_hydro"/>
</dbReference>
<dbReference type="SMART" id="SM00849">
    <property type="entry name" value="Lactamase_B"/>
    <property type="match status" value="1"/>
</dbReference>
<reference evidence="6" key="1">
    <citation type="submission" date="2020-01" db="EMBL/GenBank/DDBJ databases">
        <authorList>
            <person name="Rat A."/>
        </authorList>
    </citation>
    <scope>NUCLEOTIDE SEQUENCE</scope>
    <source>
        <strain evidence="6">LMG 28251</strain>
    </source>
</reference>
<name>A0AAF1KQ45_9PROT</name>
<dbReference type="RefSeq" id="WP_211875910.1">
    <property type="nucleotide sequence ID" value="NZ_JAAEDH010000025.1"/>
</dbReference>
<dbReference type="PANTHER" id="PTHR42978">
    <property type="entry name" value="QUORUM-QUENCHING LACTONASE YTNP-RELATED-RELATED"/>
    <property type="match status" value="1"/>
</dbReference>
<dbReference type="CDD" id="cd16277">
    <property type="entry name" value="metallo-hydrolase-like_MBL-fold"/>
    <property type="match status" value="1"/>
</dbReference>
<dbReference type="Pfam" id="PF00753">
    <property type="entry name" value="Lactamase_B"/>
    <property type="match status" value="1"/>
</dbReference>
<keyword evidence="4" id="KW-0862">Zinc</keyword>
<reference evidence="6" key="2">
    <citation type="journal article" date="2021" name="Syst. Appl. Microbiol.">
        <title>Roseomonas hellenica sp. nov., isolated from roots of wild-growing Alkanna tinctoria.</title>
        <authorList>
            <person name="Rat A."/>
            <person name="Naranjo H.D."/>
            <person name="Lebbe L."/>
            <person name="Cnockaert M."/>
            <person name="Krigas N."/>
            <person name="Grigoriadou K."/>
            <person name="Maloupa E."/>
            <person name="Willems A."/>
        </authorList>
    </citation>
    <scope>NUCLEOTIDE SEQUENCE</scope>
    <source>
        <strain evidence="6">LMG 28251</strain>
    </source>
</reference>